<dbReference type="EMBL" id="CAFBQZ010000023">
    <property type="protein sequence ID" value="CAB5071594.1"/>
    <property type="molecule type" value="Genomic_DNA"/>
</dbReference>
<feature type="transmembrane region" description="Helical" evidence="8">
    <location>
        <begin position="43"/>
        <end position="62"/>
    </location>
</feature>
<dbReference type="EMBL" id="CAFBOE010000023">
    <property type="protein sequence ID" value="CAB4971488.1"/>
    <property type="molecule type" value="Genomic_DNA"/>
</dbReference>
<dbReference type="EMBL" id="CAFAAR010000062">
    <property type="protein sequence ID" value="CAB4805387.1"/>
    <property type="molecule type" value="Genomic_DNA"/>
</dbReference>
<evidence type="ECO:0000313" key="13">
    <source>
        <dbReference type="EMBL" id="CAB4782531.1"/>
    </source>
</evidence>
<evidence type="ECO:0000259" key="9">
    <source>
        <dbReference type="PROSITE" id="PS50928"/>
    </source>
</evidence>
<evidence type="ECO:0000256" key="8">
    <source>
        <dbReference type="SAM" id="Phobius"/>
    </source>
</evidence>
<dbReference type="EMBL" id="CAFBJH010000014">
    <property type="protein sequence ID" value="CAB4848729.1"/>
    <property type="molecule type" value="Genomic_DNA"/>
</dbReference>
<evidence type="ECO:0000256" key="2">
    <source>
        <dbReference type="ARBA" id="ARBA00022448"/>
    </source>
</evidence>
<dbReference type="PANTHER" id="PTHR43386:SF1">
    <property type="entry name" value="D,D-DIPEPTIDE TRANSPORT SYSTEM PERMEASE PROTEIN DDPC-RELATED"/>
    <property type="match status" value="1"/>
</dbReference>
<dbReference type="EMBL" id="CAEZWS010000039">
    <property type="protein sequence ID" value="CAB4667161.1"/>
    <property type="molecule type" value="Genomic_DNA"/>
</dbReference>
<feature type="transmembrane region" description="Helical" evidence="8">
    <location>
        <begin position="250"/>
        <end position="272"/>
    </location>
</feature>
<dbReference type="InterPro" id="IPR000515">
    <property type="entry name" value="MetI-like"/>
</dbReference>
<dbReference type="Gene3D" id="1.10.3720.10">
    <property type="entry name" value="MetI-like"/>
    <property type="match status" value="1"/>
</dbReference>
<dbReference type="EMBL" id="CAFBPG010000043">
    <property type="protein sequence ID" value="CAB5010785.1"/>
    <property type="molecule type" value="Genomic_DNA"/>
</dbReference>
<evidence type="ECO:0000313" key="10">
    <source>
        <dbReference type="EMBL" id="CAB4581307.1"/>
    </source>
</evidence>
<evidence type="ECO:0000256" key="7">
    <source>
        <dbReference type="SAM" id="MobiDB-lite"/>
    </source>
</evidence>
<dbReference type="GO" id="GO:0055085">
    <property type="term" value="P:transmembrane transport"/>
    <property type="evidence" value="ECO:0007669"/>
    <property type="project" value="InterPro"/>
</dbReference>
<reference evidence="10" key="1">
    <citation type="submission" date="2020-05" db="EMBL/GenBank/DDBJ databases">
        <authorList>
            <person name="Chiriac C."/>
            <person name="Salcher M."/>
            <person name="Ghai R."/>
            <person name="Kavagutti S V."/>
        </authorList>
    </citation>
    <scope>NUCLEOTIDE SEQUENCE</scope>
</reference>
<name>A0A6J6EZ42_9ZZZZ</name>
<feature type="transmembrane region" description="Helical" evidence="8">
    <location>
        <begin position="140"/>
        <end position="163"/>
    </location>
</feature>
<protein>
    <submittedName>
        <fullName evidence="10">Unannotated protein</fullName>
    </submittedName>
</protein>
<feature type="transmembrane region" description="Helical" evidence="8">
    <location>
        <begin position="200"/>
        <end position="219"/>
    </location>
</feature>
<evidence type="ECO:0000313" key="15">
    <source>
        <dbReference type="EMBL" id="CAB4848729.1"/>
    </source>
</evidence>
<evidence type="ECO:0000313" key="11">
    <source>
        <dbReference type="EMBL" id="CAB4667161.1"/>
    </source>
</evidence>
<proteinExistence type="predicted"/>
<evidence type="ECO:0000256" key="1">
    <source>
        <dbReference type="ARBA" id="ARBA00004651"/>
    </source>
</evidence>
<organism evidence="10">
    <name type="scientific">freshwater metagenome</name>
    <dbReference type="NCBI Taxonomy" id="449393"/>
    <lineage>
        <taxon>unclassified sequences</taxon>
        <taxon>metagenomes</taxon>
        <taxon>ecological metagenomes</taxon>
    </lineage>
</organism>
<dbReference type="EMBL" id="CAEZZZ010000059">
    <property type="protein sequence ID" value="CAB4782531.1"/>
    <property type="molecule type" value="Genomic_DNA"/>
</dbReference>
<dbReference type="SUPFAM" id="SSF161098">
    <property type="entry name" value="MetI-like"/>
    <property type="match status" value="1"/>
</dbReference>
<evidence type="ECO:0000256" key="5">
    <source>
        <dbReference type="ARBA" id="ARBA00022989"/>
    </source>
</evidence>
<feature type="transmembrane region" description="Helical" evidence="8">
    <location>
        <begin position="307"/>
        <end position="326"/>
    </location>
</feature>
<evidence type="ECO:0000256" key="4">
    <source>
        <dbReference type="ARBA" id="ARBA00022692"/>
    </source>
</evidence>
<dbReference type="PROSITE" id="PS50928">
    <property type="entry name" value="ABC_TM1"/>
    <property type="match status" value="1"/>
</dbReference>
<dbReference type="PANTHER" id="PTHR43386">
    <property type="entry name" value="OLIGOPEPTIDE TRANSPORT SYSTEM PERMEASE PROTEIN APPC"/>
    <property type="match status" value="1"/>
</dbReference>
<evidence type="ECO:0000256" key="6">
    <source>
        <dbReference type="ARBA" id="ARBA00023136"/>
    </source>
</evidence>
<evidence type="ECO:0000313" key="17">
    <source>
        <dbReference type="EMBL" id="CAB4971488.1"/>
    </source>
</evidence>
<dbReference type="Pfam" id="PF00528">
    <property type="entry name" value="BPD_transp_1"/>
    <property type="match status" value="1"/>
</dbReference>
<dbReference type="InterPro" id="IPR050366">
    <property type="entry name" value="BP-dependent_transpt_permease"/>
</dbReference>
<dbReference type="InterPro" id="IPR035906">
    <property type="entry name" value="MetI-like_sf"/>
</dbReference>
<feature type="domain" description="ABC transmembrane type-1" evidence="9">
    <location>
        <begin position="136"/>
        <end position="326"/>
    </location>
</feature>
<evidence type="ECO:0000313" key="14">
    <source>
        <dbReference type="EMBL" id="CAB4805387.1"/>
    </source>
</evidence>
<dbReference type="EMBL" id="CAEZUA010000006">
    <property type="protein sequence ID" value="CAB4581307.1"/>
    <property type="molecule type" value="Genomic_DNA"/>
</dbReference>
<keyword evidence="2" id="KW-0813">Transport</keyword>
<dbReference type="GO" id="GO:0005886">
    <property type="term" value="C:plasma membrane"/>
    <property type="evidence" value="ECO:0007669"/>
    <property type="project" value="UniProtKB-SubCell"/>
</dbReference>
<evidence type="ECO:0000313" key="19">
    <source>
        <dbReference type="EMBL" id="CAB5071594.1"/>
    </source>
</evidence>
<dbReference type="CDD" id="cd06261">
    <property type="entry name" value="TM_PBP2"/>
    <property type="match status" value="1"/>
</dbReference>
<feature type="transmembrane region" description="Helical" evidence="8">
    <location>
        <begin position="175"/>
        <end position="194"/>
    </location>
</feature>
<dbReference type="EMBL" id="CAEZXT010000013">
    <property type="protein sequence ID" value="CAB4692470.1"/>
    <property type="molecule type" value="Genomic_DNA"/>
</dbReference>
<evidence type="ECO:0000313" key="18">
    <source>
        <dbReference type="EMBL" id="CAB5010785.1"/>
    </source>
</evidence>
<feature type="region of interest" description="Disordered" evidence="7">
    <location>
        <begin position="1"/>
        <end position="22"/>
    </location>
</feature>
<gene>
    <name evidence="10" type="ORF">UFOPK1773_00176</name>
    <name evidence="11" type="ORF">UFOPK2288_00828</name>
    <name evidence="12" type="ORF">UFOPK2589_00356</name>
    <name evidence="13" type="ORF">UFOPK2931_00882</name>
    <name evidence="14" type="ORF">UFOPK3056_00738</name>
    <name evidence="15" type="ORF">UFOPK3287_00377</name>
    <name evidence="16" type="ORF">UFOPK3558_00501</name>
    <name evidence="17" type="ORF">UFOPK3916_00443</name>
    <name evidence="18" type="ORF">UFOPK4074_00625</name>
    <name evidence="19" type="ORF">UFOPK4372_00461</name>
</gene>
<accession>A0A6J6EZ42</accession>
<evidence type="ECO:0000313" key="16">
    <source>
        <dbReference type="EMBL" id="CAB4897539.1"/>
    </source>
</evidence>
<dbReference type="EMBL" id="CAFBMI010000028">
    <property type="protein sequence ID" value="CAB4897539.1"/>
    <property type="molecule type" value="Genomic_DNA"/>
</dbReference>
<keyword evidence="3" id="KW-1003">Cell membrane</keyword>
<dbReference type="AlphaFoldDB" id="A0A6J6EZ42"/>
<keyword evidence="5 8" id="KW-1133">Transmembrane helix</keyword>
<keyword evidence="6 8" id="KW-0472">Membrane</keyword>
<evidence type="ECO:0000313" key="12">
    <source>
        <dbReference type="EMBL" id="CAB4692470.1"/>
    </source>
</evidence>
<keyword evidence="4 8" id="KW-0812">Transmembrane</keyword>
<evidence type="ECO:0000256" key="3">
    <source>
        <dbReference type="ARBA" id="ARBA00022475"/>
    </source>
</evidence>
<sequence length="360" mass="39582">MIRKRKKVETASTDSAEGAIANKETEGLSQGQIVTSRFLRHRGAMISIMVLSALILIVFTALDKKLGPIRIPGWWKYNTLDQPDLRVEGCPQGILGCPTLHVVPGFLGGKNFGIGAHPFGQDDIGRDYFALVMQGAQRSILVMVVIGIVAGFIGTVVGAVSGFYRGWIDAILMRFTDFIITIPVIIIGSVIGFHFGNLGILFLALYLGLFTWTGLSRLVRGEFLTLREREFVDAARVAGASNRRIIFKHILPNAVGVIIVSITLTMSGAILLETALSYLGFGVVAPDVSLGLLISQYQDSFTTRPWLFWYPGILIIIIALSVNFIGDGLRDAFDPRQRRQMTKKVKRESVTLLNREAKSE</sequence>
<comment type="subcellular location">
    <subcellularLocation>
        <location evidence="1">Cell membrane</location>
        <topology evidence="1">Multi-pass membrane protein</topology>
    </subcellularLocation>
</comment>